<comment type="subcellular location">
    <subcellularLocation>
        <location evidence="1 9">Cell membrane</location>
        <topology evidence="1 9">Multi-pass membrane protein</topology>
    </subcellularLocation>
</comment>
<keyword evidence="3 9" id="KW-0813">Transport</keyword>
<keyword evidence="7 9" id="KW-1133">Transmembrane helix</keyword>
<feature type="transmembrane region" description="Helical" evidence="9">
    <location>
        <begin position="198"/>
        <end position="217"/>
    </location>
</feature>
<dbReference type="InterPro" id="IPR035906">
    <property type="entry name" value="MetI-like_sf"/>
</dbReference>
<feature type="transmembrane region" description="Helical" evidence="9">
    <location>
        <begin position="12"/>
        <end position="36"/>
    </location>
</feature>
<evidence type="ECO:0000256" key="5">
    <source>
        <dbReference type="ARBA" id="ARBA00022505"/>
    </source>
</evidence>
<proteinExistence type="inferred from homology"/>
<accession>A0A0F5HV08</accession>
<dbReference type="NCBIfam" id="TIGR02141">
    <property type="entry name" value="modB_ABC"/>
    <property type="match status" value="1"/>
</dbReference>
<dbReference type="SUPFAM" id="SSF161098">
    <property type="entry name" value="MetI-like"/>
    <property type="match status" value="1"/>
</dbReference>
<dbReference type="InterPro" id="IPR011867">
    <property type="entry name" value="ModB_ABC"/>
</dbReference>
<comment type="function">
    <text evidence="10">Part of the binding-protein-dependent transport system for molybdenum; probably responsible for the translocation of the substrate across the membrane.</text>
</comment>
<dbReference type="EMBL" id="JWIR02000040">
    <property type="protein sequence ID" value="KKB39611.1"/>
    <property type="molecule type" value="Genomic_DNA"/>
</dbReference>
<evidence type="ECO:0000313" key="13">
    <source>
        <dbReference type="Proteomes" id="UP000031563"/>
    </source>
</evidence>
<keyword evidence="4 10" id="KW-1003">Cell membrane</keyword>
<dbReference type="GO" id="GO:0005886">
    <property type="term" value="C:plasma membrane"/>
    <property type="evidence" value="ECO:0007669"/>
    <property type="project" value="UniProtKB-SubCell"/>
</dbReference>
<keyword evidence="8 9" id="KW-0472">Membrane</keyword>
<keyword evidence="13" id="KW-1185">Reference proteome</keyword>
<evidence type="ECO:0000256" key="7">
    <source>
        <dbReference type="ARBA" id="ARBA00022989"/>
    </source>
</evidence>
<evidence type="ECO:0000259" key="11">
    <source>
        <dbReference type="PROSITE" id="PS50928"/>
    </source>
</evidence>
<accession>A0A0F5I265</accession>
<dbReference type="PROSITE" id="PS50928">
    <property type="entry name" value="ABC_TM1"/>
    <property type="match status" value="1"/>
</dbReference>
<dbReference type="CDD" id="cd06261">
    <property type="entry name" value="TM_PBP2"/>
    <property type="match status" value="1"/>
</dbReference>
<comment type="similarity">
    <text evidence="2 10">Belongs to the binding-protein-dependent transport system permease family. CysTW subfamily.</text>
</comment>
<reference evidence="12" key="1">
    <citation type="submission" date="2015-02" db="EMBL/GenBank/DDBJ databases">
        <title>Genome Assembly of Bacillaceae bacterium MTCC 8252.</title>
        <authorList>
            <person name="Verma A."/>
            <person name="Khatri I."/>
            <person name="Mual P."/>
            <person name="Subramanian S."/>
            <person name="Krishnamurthi S."/>
        </authorList>
    </citation>
    <scope>NUCLEOTIDE SEQUENCE [LARGE SCALE GENOMIC DNA]</scope>
    <source>
        <strain evidence="12">MTCC 8252</strain>
    </source>
</reference>
<evidence type="ECO:0000313" key="12">
    <source>
        <dbReference type="EMBL" id="KKB39611.1"/>
    </source>
</evidence>
<feature type="transmembrane region" description="Helical" evidence="9">
    <location>
        <begin position="48"/>
        <end position="66"/>
    </location>
</feature>
<evidence type="ECO:0000256" key="10">
    <source>
        <dbReference type="RuleBase" id="RU365097"/>
    </source>
</evidence>
<comment type="caution">
    <text evidence="12">The sequence shown here is derived from an EMBL/GenBank/DDBJ whole genome shotgun (WGS) entry which is preliminary data.</text>
</comment>
<evidence type="ECO:0000256" key="1">
    <source>
        <dbReference type="ARBA" id="ARBA00004651"/>
    </source>
</evidence>
<evidence type="ECO:0000256" key="3">
    <source>
        <dbReference type="ARBA" id="ARBA00022448"/>
    </source>
</evidence>
<sequence length="229" mass="24588">MENGINLFPLFLSLQVASLATVIGMAVGLPVAYYLSRSTSRLADVADTLLTLPIVLPPTVLGYYLLVLLGRNSALGVFLEEQLNIMLVFTPAGAVVAASVVSAPFFIKSARAAFSEIDKDMINAAKLLGRSNINIIFSIIIPLAWRGMLSGIILTFARALGDFGTTLMVSGSIPNYTTTMPIAIYDALQAGNKELTNVLVFIMTAVAVVCLFSLNRLEKKMGKGRNRRA</sequence>
<dbReference type="PANTHER" id="PTHR30183">
    <property type="entry name" value="MOLYBDENUM TRANSPORT SYSTEM PERMEASE PROTEIN MODB"/>
    <property type="match status" value="1"/>
</dbReference>
<dbReference type="Gene3D" id="1.10.3720.10">
    <property type="entry name" value="MetI-like"/>
    <property type="match status" value="1"/>
</dbReference>
<gene>
    <name evidence="12" type="ORF">QY95_02241</name>
</gene>
<dbReference type="Proteomes" id="UP000031563">
    <property type="component" value="Unassembled WGS sequence"/>
</dbReference>
<evidence type="ECO:0000256" key="8">
    <source>
        <dbReference type="ARBA" id="ARBA00023136"/>
    </source>
</evidence>
<evidence type="ECO:0000256" key="9">
    <source>
        <dbReference type="RuleBase" id="RU363032"/>
    </source>
</evidence>
<dbReference type="AlphaFoldDB" id="A0A0F5I265"/>
<dbReference type="PANTHER" id="PTHR30183:SF3">
    <property type="entry name" value="MOLYBDENUM TRANSPORT SYSTEM PERMEASE PROTEIN MODB"/>
    <property type="match status" value="1"/>
</dbReference>
<dbReference type="GO" id="GO:0015098">
    <property type="term" value="F:molybdate ion transmembrane transporter activity"/>
    <property type="evidence" value="ECO:0007669"/>
    <property type="project" value="UniProtKB-UniRule"/>
</dbReference>
<comment type="caution">
    <text evidence="10">Lacks conserved residue(s) required for the propagation of feature annotation.</text>
</comment>
<feature type="domain" description="ABC transmembrane type-1" evidence="11">
    <location>
        <begin position="10"/>
        <end position="212"/>
    </location>
</feature>
<organism evidence="12 13">
    <name type="scientific">Bacillus thermotolerans</name>
    <name type="common">Quasibacillus thermotolerans</name>
    <dbReference type="NCBI Taxonomy" id="1221996"/>
    <lineage>
        <taxon>Bacteria</taxon>
        <taxon>Bacillati</taxon>
        <taxon>Bacillota</taxon>
        <taxon>Bacilli</taxon>
        <taxon>Bacillales</taxon>
        <taxon>Bacillaceae</taxon>
        <taxon>Bacillus</taxon>
    </lineage>
</organism>
<evidence type="ECO:0000256" key="2">
    <source>
        <dbReference type="ARBA" id="ARBA00007069"/>
    </source>
</evidence>
<feature type="transmembrane region" description="Helical" evidence="9">
    <location>
        <begin position="86"/>
        <end position="107"/>
    </location>
</feature>
<dbReference type="OrthoDB" id="9795403at2"/>
<dbReference type="InterPro" id="IPR000515">
    <property type="entry name" value="MetI-like"/>
</dbReference>
<dbReference type="STRING" id="1221996.QY95_02241"/>
<evidence type="ECO:0000256" key="4">
    <source>
        <dbReference type="ARBA" id="ARBA00022475"/>
    </source>
</evidence>
<keyword evidence="5 10" id="KW-0500">Molybdenum</keyword>
<name>A0A0F5I265_BACTR</name>
<protein>
    <recommendedName>
        <fullName evidence="10">Molybdenum transport system permease</fullName>
    </recommendedName>
</protein>
<evidence type="ECO:0000256" key="6">
    <source>
        <dbReference type="ARBA" id="ARBA00022692"/>
    </source>
</evidence>
<dbReference type="Pfam" id="PF00528">
    <property type="entry name" value="BPD_transp_1"/>
    <property type="match status" value="1"/>
</dbReference>
<keyword evidence="6 9" id="KW-0812">Transmembrane</keyword>